<geneLocation type="plasmid" evidence="1">
    <name>II</name>
</geneLocation>
<name>A0A375IMV8_9BURK</name>
<protein>
    <submittedName>
        <fullName evidence="1">Uncharacterized protein</fullName>
    </submittedName>
</protein>
<evidence type="ECO:0000313" key="2">
    <source>
        <dbReference type="Proteomes" id="UP000255505"/>
    </source>
</evidence>
<organism evidence="1 2">
    <name type="scientific">Cupriavidus taiwanensis</name>
    <dbReference type="NCBI Taxonomy" id="164546"/>
    <lineage>
        <taxon>Bacteria</taxon>
        <taxon>Pseudomonadati</taxon>
        <taxon>Pseudomonadota</taxon>
        <taxon>Betaproteobacteria</taxon>
        <taxon>Burkholderiales</taxon>
        <taxon>Burkholderiaceae</taxon>
        <taxon>Cupriavidus</taxon>
    </lineage>
</organism>
<reference evidence="1 2" key="1">
    <citation type="submission" date="2018-01" db="EMBL/GenBank/DDBJ databases">
        <authorList>
            <person name="Gaut B.S."/>
            <person name="Morton B.R."/>
            <person name="Clegg M.T."/>
            <person name="Duvall M.R."/>
        </authorList>
    </citation>
    <scope>NUCLEOTIDE SEQUENCE [LARGE SCALE GENOMIC DNA]</scope>
    <source>
        <strain evidence="1">Cupriavidus taiwanensis LMG 19425</strain>
        <plasmid evidence="2">Plasmid ii</plasmid>
    </source>
</reference>
<keyword evidence="1" id="KW-0614">Plasmid</keyword>
<sequence length="82" mass="9457">MRHSHYQVALLHQALQEDKSNLATWRWYNGLVDSQRLALRFTHDQWVVAIDGSDYACAECLYAAVRWAHIMTRSGGYITFAA</sequence>
<accession>A0A375IMV8</accession>
<dbReference type="RefSeq" id="WP_115665637.1">
    <property type="nucleotide sequence ID" value="NZ_LT991977.1"/>
</dbReference>
<dbReference type="EMBL" id="LT991977">
    <property type="protein sequence ID" value="SPK76033.1"/>
    <property type="molecule type" value="Genomic_DNA"/>
</dbReference>
<proteinExistence type="predicted"/>
<evidence type="ECO:0000313" key="1">
    <source>
        <dbReference type="EMBL" id="SPK76033.1"/>
    </source>
</evidence>
<dbReference type="AlphaFoldDB" id="A0A375IMV8"/>
<gene>
    <name evidence="1" type="ORF">CT19425_MP70193</name>
</gene>
<dbReference type="Proteomes" id="UP000255505">
    <property type="component" value="Plasmid II"/>
</dbReference>